<proteinExistence type="predicted"/>
<dbReference type="Proteomes" id="UP001139516">
    <property type="component" value="Unassembled WGS sequence"/>
</dbReference>
<evidence type="ECO:0000256" key="3">
    <source>
        <dbReference type="ARBA" id="ARBA00023015"/>
    </source>
</evidence>
<feature type="domain" description="Response regulatory" evidence="8">
    <location>
        <begin position="5"/>
        <end position="119"/>
    </location>
</feature>
<feature type="domain" description="OmpR/PhoB-type" evidence="9">
    <location>
        <begin position="136"/>
        <end position="237"/>
    </location>
</feature>
<protein>
    <submittedName>
        <fullName evidence="10">Response regulator transcription factor</fullName>
    </submittedName>
</protein>
<keyword evidence="4 7" id="KW-0238">DNA-binding</keyword>
<dbReference type="InterPro" id="IPR039420">
    <property type="entry name" value="WalR-like"/>
</dbReference>
<dbReference type="GO" id="GO:0006355">
    <property type="term" value="P:regulation of DNA-templated transcription"/>
    <property type="evidence" value="ECO:0007669"/>
    <property type="project" value="InterPro"/>
</dbReference>
<reference evidence="10" key="1">
    <citation type="submission" date="2022-04" db="EMBL/GenBank/DDBJ databases">
        <title>Roseomonas acroporae sp. nov., isolated from coral Acropora digitifera.</title>
        <authorList>
            <person name="Sun H."/>
        </authorList>
    </citation>
    <scope>NUCLEOTIDE SEQUENCE</scope>
    <source>
        <strain evidence="10">NAR14</strain>
    </source>
</reference>
<dbReference type="InterPro" id="IPR001867">
    <property type="entry name" value="OmpR/PhoB-type_DNA-bd"/>
</dbReference>
<dbReference type="SUPFAM" id="SSF52172">
    <property type="entry name" value="CheY-like"/>
    <property type="match status" value="1"/>
</dbReference>
<dbReference type="PANTHER" id="PTHR48111:SF4">
    <property type="entry name" value="DNA-BINDING DUAL TRANSCRIPTIONAL REGULATOR OMPR"/>
    <property type="match status" value="1"/>
</dbReference>
<dbReference type="EMBL" id="JALPRX010000050">
    <property type="protein sequence ID" value="MCK8785168.1"/>
    <property type="molecule type" value="Genomic_DNA"/>
</dbReference>
<feature type="DNA-binding region" description="OmpR/PhoB-type" evidence="7">
    <location>
        <begin position="136"/>
        <end position="237"/>
    </location>
</feature>
<dbReference type="InterPro" id="IPR016032">
    <property type="entry name" value="Sig_transdc_resp-reg_C-effctor"/>
</dbReference>
<feature type="modified residue" description="4-aspartylphosphate" evidence="6">
    <location>
        <position position="54"/>
    </location>
</feature>
<dbReference type="GO" id="GO:0005829">
    <property type="term" value="C:cytosol"/>
    <property type="evidence" value="ECO:0007669"/>
    <property type="project" value="TreeGrafter"/>
</dbReference>
<dbReference type="GO" id="GO:0000976">
    <property type="term" value="F:transcription cis-regulatory region binding"/>
    <property type="evidence" value="ECO:0007669"/>
    <property type="project" value="TreeGrafter"/>
</dbReference>
<dbReference type="InterPro" id="IPR001789">
    <property type="entry name" value="Sig_transdc_resp-reg_receiver"/>
</dbReference>
<dbReference type="Pfam" id="PF00072">
    <property type="entry name" value="Response_reg"/>
    <property type="match status" value="1"/>
</dbReference>
<dbReference type="PROSITE" id="PS50110">
    <property type="entry name" value="RESPONSE_REGULATORY"/>
    <property type="match status" value="1"/>
</dbReference>
<dbReference type="InterPro" id="IPR011006">
    <property type="entry name" value="CheY-like_superfamily"/>
</dbReference>
<name>A0A9X1Y8G2_9PROT</name>
<gene>
    <name evidence="10" type="ORF">M0638_12315</name>
</gene>
<evidence type="ECO:0000259" key="9">
    <source>
        <dbReference type="PROSITE" id="PS51755"/>
    </source>
</evidence>
<evidence type="ECO:0000313" key="10">
    <source>
        <dbReference type="EMBL" id="MCK8785168.1"/>
    </source>
</evidence>
<evidence type="ECO:0000256" key="7">
    <source>
        <dbReference type="PROSITE-ProRule" id="PRU01091"/>
    </source>
</evidence>
<dbReference type="Gene3D" id="3.40.50.2300">
    <property type="match status" value="1"/>
</dbReference>
<dbReference type="GO" id="GO:0032993">
    <property type="term" value="C:protein-DNA complex"/>
    <property type="evidence" value="ECO:0007669"/>
    <property type="project" value="TreeGrafter"/>
</dbReference>
<comment type="caution">
    <text evidence="10">The sequence shown here is derived from an EMBL/GenBank/DDBJ whole genome shotgun (WGS) entry which is preliminary data.</text>
</comment>
<dbReference type="PROSITE" id="PS51755">
    <property type="entry name" value="OMPR_PHOB"/>
    <property type="match status" value="1"/>
</dbReference>
<dbReference type="Pfam" id="PF00486">
    <property type="entry name" value="Trans_reg_C"/>
    <property type="match status" value="1"/>
</dbReference>
<evidence type="ECO:0000313" key="11">
    <source>
        <dbReference type="Proteomes" id="UP001139516"/>
    </source>
</evidence>
<keyword evidence="1 6" id="KW-0597">Phosphoprotein</keyword>
<dbReference type="SUPFAM" id="SSF46894">
    <property type="entry name" value="C-terminal effector domain of the bipartite response regulators"/>
    <property type="match status" value="1"/>
</dbReference>
<dbReference type="Gene3D" id="1.10.10.10">
    <property type="entry name" value="Winged helix-like DNA-binding domain superfamily/Winged helix DNA-binding domain"/>
    <property type="match status" value="1"/>
</dbReference>
<evidence type="ECO:0000259" key="8">
    <source>
        <dbReference type="PROSITE" id="PS50110"/>
    </source>
</evidence>
<evidence type="ECO:0000256" key="1">
    <source>
        <dbReference type="ARBA" id="ARBA00022553"/>
    </source>
</evidence>
<dbReference type="CDD" id="cd17574">
    <property type="entry name" value="REC_OmpR"/>
    <property type="match status" value="1"/>
</dbReference>
<keyword evidence="2" id="KW-0902">Two-component regulatory system</keyword>
<dbReference type="CDD" id="cd00383">
    <property type="entry name" value="trans_reg_C"/>
    <property type="match status" value="1"/>
</dbReference>
<dbReference type="RefSeq" id="WP_248667288.1">
    <property type="nucleotide sequence ID" value="NZ_JALPRX010000050.1"/>
</dbReference>
<dbReference type="SMART" id="SM00862">
    <property type="entry name" value="Trans_reg_C"/>
    <property type="match status" value="1"/>
</dbReference>
<sequence>MAASELLLVEDDAFQRQAVGDYLTLQGLSVTSVADGAAFRRAVESRMPDLALVDVRLPGEDGFTLARWLRARSEQVGIIMLTAADELVDRVVGLESGADDYVVKPFEPRELLARVRALLRRGQRAAAPAAPAAEARPLIQVGAAMLDLERRILVGPAGEERLTAGEYDLLRLLVENPNRPLHRDWLLEATARAGEEPEAFDRAIDLRIMRLRRKVERDPAHPEAIRTVRGVGYVFVPASG</sequence>
<dbReference type="Gene3D" id="6.10.250.690">
    <property type="match status" value="1"/>
</dbReference>
<evidence type="ECO:0000256" key="2">
    <source>
        <dbReference type="ARBA" id="ARBA00023012"/>
    </source>
</evidence>
<dbReference type="AlphaFoldDB" id="A0A9X1Y8G2"/>
<keyword evidence="11" id="KW-1185">Reference proteome</keyword>
<evidence type="ECO:0000256" key="5">
    <source>
        <dbReference type="ARBA" id="ARBA00023163"/>
    </source>
</evidence>
<evidence type="ECO:0000256" key="6">
    <source>
        <dbReference type="PROSITE-ProRule" id="PRU00169"/>
    </source>
</evidence>
<keyword evidence="5" id="KW-0804">Transcription</keyword>
<dbReference type="InterPro" id="IPR036388">
    <property type="entry name" value="WH-like_DNA-bd_sf"/>
</dbReference>
<dbReference type="SMART" id="SM00448">
    <property type="entry name" value="REC"/>
    <property type="match status" value="1"/>
</dbReference>
<organism evidence="10 11">
    <name type="scientific">Roseomonas acroporae</name>
    <dbReference type="NCBI Taxonomy" id="2937791"/>
    <lineage>
        <taxon>Bacteria</taxon>
        <taxon>Pseudomonadati</taxon>
        <taxon>Pseudomonadota</taxon>
        <taxon>Alphaproteobacteria</taxon>
        <taxon>Acetobacterales</taxon>
        <taxon>Roseomonadaceae</taxon>
        <taxon>Roseomonas</taxon>
    </lineage>
</organism>
<dbReference type="PANTHER" id="PTHR48111">
    <property type="entry name" value="REGULATOR OF RPOS"/>
    <property type="match status" value="1"/>
</dbReference>
<evidence type="ECO:0000256" key="4">
    <source>
        <dbReference type="ARBA" id="ARBA00023125"/>
    </source>
</evidence>
<dbReference type="GO" id="GO:0000156">
    <property type="term" value="F:phosphorelay response regulator activity"/>
    <property type="evidence" value="ECO:0007669"/>
    <property type="project" value="TreeGrafter"/>
</dbReference>
<keyword evidence="3" id="KW-0805">Transcription regulation</keyword>
<accession>A0A9X1Y8G2</accession>